<dbReference type="InterPro" id="IPR050266">
    <property type="entry name" value="AB_hydrolase_sf"/>
</dbReference>
<name>A0A4Y5SW00_9RHOB</name>
<accession>A0A4Y5SW00</accession>
<gene>
    <name evidence="3" type="ORF">E4191_23160</name>
</gene>
<dbReference type="AlphaFoldDB" id="A0A4Y5SW00"/>
<dbReference type="InterPro" id="IPR029058">
    <property type="entry name" value="AB_hydrolase_fold"/>
</dbReference>
<dbReference type="PANTHER" id="PTHR43798:SF31">
    <property type="entry name" value="AB HYDROLASE SUPERFAMILY PROTEIN YCLE"/>
    <property type="match status" value="1"/>
</dbReference>
<evidence type="ECO:0000256" key="1">
    <source>
        <dbReference type="ARBA" id="ARBA00022801"/>
    </source>
</evidence>
<dbReference type="EMBL" id="CP040765">
    <property type="protein sequence ID" value="QDA36944.1"/>
    <property type="molecule type" value="Genomic_DNA"/>
</dbReference>
<proteinExistence type="predicted"/>
<dbReference type="PANTHER" id="PTHR43798">
    <property type="entry name" value="MONOACYLGLYCEROL LIPASE"/>
    <property type="match status" value="1"/>
</dbReference>
<dbReference type="InterPro" id="IPR000639">
    <property type="entry name" value="Epox_hydrolase-like"/>
</dbReference>
<organism evidence="3 4">
    <name type="scientific">Paracoccus liaowanqingii</name>
    <dbReference type="NCBI Taxonomy" id="2560053"/>
    <lineage>
        <taxon>Bacteria</taxon>
        <taxon>Pseudomonadati</taxon>
        <taxon>Pseudomonadota</taxon>
        <taxon>Alphaproteobacteria</taxon>
        <taxon>Rhodobacterales</taxon>
        <taxon>Paracoccaceae</taxon>
        <taxon>Paracoccus</taxon>
    </lineage>
</organism>
<dbReference type="PRINTS" id="PR00111">
    <property type="entry name" value="ABHYDROLASE"/>
</dbReference>
<dbReference type="KEGG" id="plia:E4191_23160"/>
<geneLocation type="plasmid" evidence="3 4">
    <name>unnamed1</name>
</geneLocation>
<evidence type="ECO:0000259" key="2">
    <source>
        <dbReference type="Pfam" id="PF12697"/>
    </source>
</evidence>
<dbReference type="SUPFAM" id="SSF53474">
    <property type="entry name" value="alpha/beta-Hydrolases"/>
    <property type="match status" value="1"/>
</dbReference>
<evidence type="ECO:0000313" key="4">
    <source>
        <dbReference type="Proteomes" id="UP000296374"/>
    </source>
</evidence>
<reference evidence="4" key="1">
    <citation type="submission" date="2019-05" db="EMBL/GenBank/DDBJ databases">
        <title>Tamlana fucoidanivorans sp. nov., isolated from the surface of algae collected from Fujian province in China.</title>
        <authorList>
            <person name="Li J."/>
        </authorList>
    </citation>
    <scope>NUCLEOTIDE SEQUENCE [LARGE SCALE GENOMIC DNA]</scope>
    <source>
        <strain evidence="4">2251</strain>
        <plasmid evidence="4">unnamed1</plasmid>
    </source>
</reference>
<keyword evidence="1 3" id="KW-0378">Hydrolase</keyword>
<dbReference type="GO" id="GO:0016020">
    <property type="term" value="C:membrane"/>
    <property type="evidence" value="ECO:0007669"/>
    <property type="project" value="TreeGrafter"/>
</dbReference>
<sequence length="276" mass="29131">MSRTVQTGFAHAADGIGLHWRHYPAERPRARVVLIHALAMDGSTWAGVIDALPEEVSAITVDCRGHGISDTGTDDFTLTQFADDIVAVLDAAGWERAVIAGCSMGGCVAQAVAAHHPYRTAGLVLIDTTASYGPDASANWAARADKAGASGLESLLPFQRERWFSDAFRAGQPDRVAETEAVFLRNDLSAYVRSCTMLGRADLRCVLAGLCVPAAVLVGSDDRATTPDMARDLVAAIPGATLQVLEGARHFTPIERPAAIAQAITTIADRSGQVLP</sequence>
<keyword evidence="3" id="KW-0614">Plasmid</keyword>
<dbReference type="GO" id="GO:0016787">
    <property type="term" value="F:hydrolase activity"/>
    <property type="evidence" value="ECO:0007669"/>
    <property type="project" value="UniProtKB-KW"/>
</dbReference>
<dbReference type="Proteomes" id="UP000296374">
    <property type="component" value="Plasmid unnamed1"/>
</dbReference>
<dbReference type="Gene3D" id="3.40.50.1820">
    <property type="entry name" value="alpha/beta hydrolase"/>
    <property type="match status" value="1"/>
</dbReference>
<evidence type="ECO:0000313" key="3">
    <source>
        <dbReference type="EMBL" id="QDA36944.1"/>
    </source>
</evidence>
<dbReference type="PRINTS" id="PR00412">
    <property type="entry name" value="EPOXHYDRLASE"/>
</dbReference>
<dbReference type="Pfam" id="PF12697">
    <property type="entry name" value="Abhydrolase_6"/>
    <property type="match status" value="1"/>
</dbReference>
<feature type="domain" description="AB hydrolase-1" evidence="2">
    <location>
        <begin position="32"/>
        <end position="263"/>
    </location>
</feature>
<dbReference type="InterPro" id="IPR000073">
    <property type="entry name" value="AB_hydrolase_1"/>
</dbReference>
<dbReference type="RefSeq" id="WP_139616623.1">
    <property type="nucleotide sequence ID" value="NZ_CP040765.1"/>
</dbReference>
<protein>
    <submittedName>
        <fullName evidence="3">Alpha/beta fold hydrolase</fullName>
    </submittedName>
</protein>